<accession>A0A328HC99</accession>
<dbReference type="Proteomes" id="UP000249166">
    <property type="component" value="Unassembled WGS sequence"/>
</dbReference>
<organism evidence="2 3">
    <name type="scientific">Arthrobacter globiformis</name>
    <dbReference type="NCBI Taxonomy" id="1665"/>
    <lineage>
        <taxon>Bacteria</taxon>
        <taxon>Bacillati</taxon>
        <taxon>Actinomycetota</taxon>
        <taxon>Actinomycetes</taxon>
        <taxon>Micrococcales</taxon>
        <taxon>Micrococcaceae</taxon>
        <taxon>Arthrobacter</taxon>
    </lineage>
</organism>
<feature type="region of interest" description="Disordered" evidence="1">
    <location>
        <begin position="1"/>
        <end position="80"/>
    </location>
</feature>
<name>A0A328HC99_ARTGO</name>
<reference evidence="2 3" key="1">
    <citation type="submission" date="2018-04" db="EMBL/GenBank/DDBJ databases">
        <title>Bacteria isolated from cave deposits of Manipur.</title>
        <authorList>
            <person name="Sahoo D."/>
            <person name="Sarangthem I."/>
            <person name="Nandeibam J."/>
        </authorList>
    </citation>
    <scope>NUCLEOTIDE SEQUENCE [LARGE SCALE GENOMIC DNA]</scope>
    <source>
        <strain evidence="3">mrc11</strain>
    </source>
</reference>
<comment type="caution">
    <text evidence="2">The sequence shown here is derived from an EMBL/GenBank/DDBJ whole genome shotgun (WGS) entry which is preliminary data.</text>
</comment>
<feature type="compositionally biased region" description="Polar residues" evidence="1">
    <location>
        <begin position="1"/>
        <end position="21"/>
    </location>
</feature>
<evidence type="ECO:0000313" key="2">
    <source>
        <dbReference type="EMBL" id="RAM36226.1"/>
    </source>
</evidence>
<protein>
    <submittedName>
        <fullName evidence="2">Uncharacterized protein</fullName>
    </submittedName>
</protein>
<evidence type="ECO:0000256" key="1">
    <source>
        <dbReference type="SAM" id="MobiDB-lite"/>
    </source>
</evidence>
<sequence length="80" mass="8046">MSTEGTGQEDQNSGPSPQTQGDGVPDSGDGVAVGAGEPNTFEPEEGKDSPRAGTPSNSQIATAEDTPDVEETPVDTTEPS</sequence>
<dbReference type="RefSeq" id="WP_111904971.1">
    <property type="nucleotide sequence ID" value="NZ_QLNP01000097.1"/>
</dbReference>
<proteinExistence type="predicted"/>
<dbReference type="EMBL" id="QLNP01000097">
    <property type="protein sequence ID" value="RAM36226.1"/>
    <property type="molecule type" value="Genomic_DNA"/>
</dbReference>
<dbReference type="OrthoDB" id="4949337at2"/>
<dbReference type="AlphaFoldDB" id="A0A328HC99"/>
<gene>
    <name evidence="2" type="ORF">DBZ45_16565</name>
</gene>
<evidence type="ECO:0000313" key="3">
    <source>
        <dbReference type="Proteomes" id="UP000249166"/>
    </source>
</evidence>